<dbReference type="Pfam" id="PF00431">
    <property type="entry name" value="CUB"/>
    <property type="match status" value="1"/>
</dbReference>
<gene>
    <name evidence="5" type="ORF">Cfor_11091</name>
</gene>
<proteinExistence type="predicted"/>
<dbReference type="Gene3D" id="2.60.120.290">
    <property type="entry name" value="Spermadhesin, CUB domain"/>
    <property type="match status" value="1"/>
</dbReference>
<evidence type="ECO:0000313" key="5">
    <source>
        <dbReference type="EMBL" id="GFG40915.1"/>
    </source>
</evidence>
<comment type="caution">
    <text evidence="2">Lacks conserved residue(s) required for the propagation of feature annotation.</text>
</comment>
<dbReference type="InterPro" id="IPR000859">
    <property type="entry name" value="CUB_dom"/>
</dbReference>
<keyword evidence="1" id="KW-1015">Disulfide bond</keyword>
<evidence type="ECO:0000256" key="3">
    <source>
        <dbReference type="SAM" id="SignalP"/>
    </source>
</evidence>
<keyword evidence="3" id="KW-0732">Signal</keyword>
<dbReference type="Proteomes" id="UP000502823">
    <property type="component" value="Unassembled WGS sequence"/>
</dbReference>
<feature type="signal peptide" evidence="3">
    <location>
        <begin position="1"/>
        <end position="18"/>
    </location>
</feature>
<protein>
    <recommendedName>
        <fullName evidence="4">CUB domain-containing protein</fullName>
    </recommendedName>
</protein>
<dbReference type="SUPFAM" id="SSF49854">
    <property type="entry name" value="Spermadhesin, CUB domain"/>
    <property type="match status" value="1"/>
</dbReference>
<accession>A0A6L2QCQ5</accession>
<reference evidence="6" key="1">
    <citation type="submission" date="2020-01" db="EMBL/GenBank/DDBJ databases">
        <title>Draft genome sequence of the Termite Coptotermes fromosanus.</title>
        <authorList>
            <person name="Itakura S."/>
            <person name="Yosikawa Y."/>
            <person name="Umezawa K."/>
        </authorList>
    </citation>
    <scope>NUCLEOTIDE SEQUENCE [LARGE SCALE GENOMIC DNA]</scope>
</reference>
<feature type="domain" description="CUB" evidence="4">
    <location>
        <begin position="124"/>
        <end position="238"/>
    </location>
</feature>
<evidence type="ECO:0000313" key="6">
    <source>
        <dbReference type="Proteomes" id="UP000502823"/>
    </source>
</evidence>
<dbReference type="CDD" id="cd00041">
    <property type="entry name" value="CUB"/>
    <property type="match status" value="1"/>
</dbReference>
<evidence type="ECO:0000259" key="4">
    <source>
        <dbReference type="PROSITE" id="PS01180"/>
    </source>
</evidence>
<dbReference type="InterPro" id="IPR052129">
    <property type="entry name" value="Spermadhesin-Link_domain"/>
</dbReference>
<dbReference type="AlphaFoldDB" id="A0A6L2QCQ5"/>
<name>A0A6L2QCQ5_COPFO</name>
<dbReference type="InParanoid" id="A0A6L2QCQ5"/>
<dbReference type="InterPro" id="IPR035914">
    <property type="entry name" value="Sperma_CUB_dom_sf"/>
</dbReference>
<comment type="caution">
    <text evidence="5">The sequence shown here is derived from an EMBL/GenBank/DDBJ whole genome shotgun (WGS) entry which is preliminary data.</text>
</comment>
<dbReference type="SMART" id="SM00042">
    <property type="entry name" value="CUB"/>
    <property type="match status" value="1"/>
</dbReference>
<dbReference type="EMBL" id="BLKM01002776">
    <property type="protein sequence ID" value="GFG40915.1"/>
    <property type="molecule type" value="Genomic_DNA"/>
</dbReference>
<dbReference type="PANTHER" id="PTHR46908">
    <property type="entry name" value="CUBILIN-LIKE PROTEIN"/>
    <property type="match status" value="1"/>
</dbReference>
<evidence type="ECO:0000256" key="2">
    <source>
        <dbReference type="PROSITE-ProRule" id="PRU00059"/>
    </source>
</evidence>
<sequence>MAVLGLLLALLAVSRVGSYVEAFFTGSSNCTSAAGGAVTKPPTTTPSFFMVDENETSTHLTRDVRETVTAEMKQIRQPVKHRCSGVNHCSFRLTSDYAAADDWGPGVVFIKYACINRQHITKNCQQDISVVGEGFVETPGYPQFNVERNCTWKLRVQEGQRVQVSVLDISLRGIISTETECTDRLTVKEGDRQLLALCGEQEDSIVVESVGAGLDVFFSIRSKNIFPKRGVLFQYKEFVKRGIMSYASFVKTAMPRRLGLSSVTDTVAYKAKPQSPFCGVTWLYGKQFTYNFGVGCICERS</sequence>
<dbReference type="PANTHER" id="PTHR46908:SF8">
    <property type="entry name" value="C-TYPE LECTIN DOMAIN-CONTAINING PROTEIN"/>
    <property type="match status" value="1"/>
</dbReference>
<dbReference type="PROSITE" id="PS01180">
    <property type="entry name" value="CUB"/>
    <property type="match status" value="1"/>
</dbReference>
<organism evidence="5 6">
    <name type="scientific">Coptotermes formosanus</name>
    <name type="common">Formosan subterranean termite</name>
    <dbReference type="NCBI Taxonomy" id="36987"/>
    <lineage>
        <taxon>Eukaryota</taxon>
        <taxon>Metazoa</taxon>
        <taxon>Ecdysozoa</taxon>
        <taxon>Arthropoda</taxon>
        <taxon>Hexapoda</taxon>
        <taxon>Insecta</taxon>
        <taxon>Pterygota</taxon>
        <taxon>Neoptera</taxon>
        <taxon>Polyneoptera</taxon>
        <taxon>Dictyoptera</taxon>
        <taxon>Blattodea</taxon>
        <taxon>Blattoidea</taxon>
        <taxon>Termitoidae</taxon>
        <taxon>Rhinotermitidae</taxon>
        <taxon>Coptotermes</taxon>
    </lineage>
</organism>
<keyword evidence="6" id="KW-1185">Reference proteome</keyword>
<dbReference type="OrthoDB" id="6431754at2759"/>
<evidence type="ECO:0000256" key="1">
    <source>
        <dbReference type="ARBA" id="ARBA00023157"/>
    </source>
</evidence>
<feature type="chain" id="PRO_5026778693" description="CUB domain-containing protein" evidence="3">
    <location>
        <begin position="19"/>
        <end position="301"/>
    </location>
</feature>